<accession>A0A368QVN7</accession>
<gene>
    <name evidence="1" type="ORF">SETIT_4G184700v2</name>
</gene>
<proteinExistence type="predicted"/>
<dbReference type="EMBL" id="CM003531">
    <property type="protein sequence ID" value="RCV21999.1"/>
    <property type="molecule type" value="Genomic_DNA"/>
</dbReference>
<dbReference type="AlphaFoldDB" id="A0A368QVN7"/>
<sequence length="80" mass="8874">MLLSHAGVLESKRYMASGATSADRRLTTPWPLGLKNYWDFITQTFTSNSLIIMSATHKLSDWAFVFDMGSDPIGYLGVEG</sequence>
<evidence type="ECO:0000313" key="1">
    <source>
        <dbReference type="EMBL" id="RCV21999.1"/>
    </source>
</evidence>
<protein>
    <submittedName>
        <fullName evidence="1">Uncharacterized protein</fullName>
    </submittedName>
</protein>
<reference evidence="1" key="1">
    <citation type="journal article" date="2012" name="Nat. Biotechnol.">
        <title>Reference genome sequence of the model plant Setaria.</title>
        <authorList>
            <person name="Bennetzen J.L."/>
            <person name="Schmutz J."/>
            <person name="Wang H."/>
            <person name="Percifield R."/>
            <person name="Hawkins J."/>
            <person name="Pontaroli A.C."/>
            <person name="Estep M."/>
            <person name="Feng L."/>
            <person name="Vaughn J.N."/>
            <person name="Grimwood J."/>
            <person name="Jenkins J."/>
            <person name="Barry K."/>
            <person name="Lindquist E."/>
            <person name="Hellsten U."/>
            <person name="Deshpande S."/>
            <person name="Wang X."/>
            <person name="Wu X."/>
            <person name="Mitros T."/>
            <person name="Triplett J."/>
            <person name="Yang X."/>
            <person name="Ye C.Y."/>
            <person name="Mauro-Herrera M."/>
            <person name="Wang L."/>
            <person name="Li P."/>
            <person name="Sharma M."/>
            <person name="Sharma R."/>
            <person name="Ronald P.C."/>
            <person name="Panaud O."/>
            <person name="Kellogg E.A."/>
            <person name="Brutnell T.P."/>
            <person name="Doust A.N."/>
            <person name="Tuskan G.A."/>
            <person name="Rokhsar D."/>
            <person name="Devos K.M."/>
        </authorList>
    </citation>
    <scope>NUCLEOTIDE SEQUENCE [LARGE SCALE GENOMIC DNA]</scope>
    <source>
        <strain evidence="1">Yugu1</strain>
    </source>
</reference>
<reference evidence="1" key="2">
    <citation type="submission" date="2015-07" db="EMBL/GenBank/DDBJ databases">
        <authorList>
            <person name="Noorani M."/>
        </authorList>
    </citation>
    <scope>NUCLEOTIDE SEQUENCE</scope>
    <source>
        <strain evidence="1">Yugu1</strain>
    </source>
</reference>
<organism evidence="1">
    <name type="scientific">Setaria italica</name>
    <name type="common">Foxtail millet</name>
    <name type="synonym">Panicum italicum</name>
    <dbReference type="NCBI Taxonomy" id="4555"/>
    <lineage>
        <taxon>Eukaryota</taxon>
        <taxon>Viridiplantae</taxon>
        <taxon>Streptophyta</taxon>
        <taxon>Embryophyta</taxon>
        <taxon>Tracheophyta</taxon>
        <taxon>Spermatophyta</taxon>
        <taxon>Magnoliopsida</taxon>
        <taxon>Liliopsida</taxon>
        <taxon>Poales</taxon>
        <taxon>Poaceae</taxon>
        <taxon>PACMAD clade</taxon>
        <taxon>Panicoideae</taxon>
        <taxon>Panicodae</taxon>
        <taxon>Paniceae</taxon>
        <taxon>Cenchrinae</taxon>
        <taxon>Setaria</taxon>
    </lineage>
</organism>
<name>A0A368QVN7_SETIT</name>